<dbReference type="InterPro" id="IPR018711">
    <property type="entry name" value="NAGPA"/>
</dbReference>
<dbReference type="Proteomes" id="UP000514713">
    <property type="component" value="Chromosome"/>
</dbReference>
<accession>A0A7D7R9A6</accession>
<sequence length="277" mass="29795">MVLWFNLRSSTPSITTVASLPPKTIRYFERTLPQSIAHIVLIPANSGFLVTPALSEKVATVEEFAQKHRAVAILNAGFFDPVNQKSTSYVILQGKLVADPKENERLVNNPNLKPYLGQIFNRAEFRSYLCGQTISYSIALHSQSPPAGCQLVDAIGAGPRLLPELTSVKEGFVDNANTRDALGSNQPNARTAVGITRDGSVILVMVAQKPSAPANSGISLPALADFMKTLGADQAMNLDGGSSSSLYYKGKTFNGKVDLEGNPIKRPVKSVLLVQEN</sequence>
<keyword evidence="3" id="KW-1185">Reference proteome</keyword>
<keyword evidence="2" id="KW-0326">Glycosidase</keyword>
<evidence type="ECO:0000313" key="2">
    <source>
        <dbReference type="EMBL" id="QMS91966.1"/>
    </source>
</evidence>
<dbReference type="AlphaFoldDB" id="A0A7D7R9A6"/>
<dbReference type="Pfam" id="PF09992">
    <property type="entry name" value="NAGPA"/>
    <property type="match status" value="1"/>
</dbReference>
<dbReference type="PANTHER" id="PTHR40446">
    <property type="entry name" value="N-ACETYLGLUCOSAMINE-1-PHOSPHODIESTER ALPHA-N-ACETYLGLUCOSAMINIDASE"/>
    <property type="match status" value="1"/>
</dbReference>
<reference evidence="3" key="1">
    <citation type="submission" date="2020-06" db="EMBL/GenBank/DDBJ databases">
        <title>Nostoc edaphicum CCNP1411 genome.</title>
        <authorList>
            <person name="Fidor A."/>
            <person name="Grabski M."/>
            <person name="Gawor J."/>
            <person name="Gromadka R."/>
            <person name="Wegrzyn G."/>
            <person name="Mazur-Marzec H."/>
        </authorList>
    </citation>
    <scope>NUCLEOTIDE SEQUENCE [LARGE SCALE GENOMIC DNA]</scope>
    <source>
        <strain evidence="3">CCNP1411</strain>
    </source>
</reference>
<dbReference type="PANTHER" id="PTHR40446:SF2">
    <property type="entry name" value="N-ACETYLGLUCOSAMINE-1-PHOSPHODIESTER ALPHA-N-ACETYLGLUCOSAMINIDASE"/>
    <property type="match status" value="1"/>
</dbReference>
<gene>
    <name evidence="2" type="ORF">HUN01_31820</name>
</gene>
<evidence type="ECO:0000313" key="3">
    <source>
        <dbReference type="Proteomes" id="UP000514713"/>
    </source>
</evidence>
<dbReference type="KEGG" id="ned:HUN01_31820"/>
<name>A0A7D7R9A6_9NOSO</name>
<feature type="domain" description="Phosphodiester glycosidase" evidence="1">
    <location>
        <begin position="69"/>
        <end position="274"/>
    </location>
</feature>
<proteinExistence type="predicted"/>
<dbReference type="GO" id="GO:0016798">
    <property type="term" value="F:hydrolase activity, acting on glycosyl bonds"/>
    <property type="evidence" value="ECO:0007669"/>
    <property type="project" value="UniProtKB-KW"/>
</dbReference>
<keyword evidence="2" id="KW-0378">Hydrolase</keyword>
<dbReference type="EMBL" id="CP054698">
    <property type="protein sequence ID" value="QMS91966.1"/>
    <property type="molecule type" value="Genomic_DNA"/>
</dbReference>
<evidence type="ECO:0000259" key="1">
    <source>
        <dbReference type="Pfam" id="PF09992"/>
    </source>
</evidence>
<protein>
    <submittedName>
        <fullName evidence="2">Phosphodiester glycosidase family protein</fullName>
    </submittedName>
</protein>
<organism evidence="2 3">
    <name type="scientific">Nostoc edaphicum CCNP1411</name>
    <dbReference type="NCBI Taxonomy" id="1472755"/>
    <lineage>
        <taxon>Bacteria</taxon>
        <taxon>Bacillati</taxon>
        <taxon>Cyanobacteriota</taxon>
        <taxon>Cyanophyceae</taxon>
        <taxon>Nostocales</taxon>
        <taxon>Nostocaceae</taxon>
        <taxon>Nostoc</taxon>
    </lineage>
</organism>